<protein>
    <submittedName>
        <fullName evidence="3">Uncharacterized protein</fullName>
    </submittedName>
</protein>
<feature type="signal peptide" evidence="2">
    <location>
        <begin position="1"/>
        <end position="23"/>
    </location>
</feature>
<gene>
    <name evidence="3" type="ORF">SI65_02868</name>
</gene>
<name>A0A1E3BM35_ASPCR</name>
<proteinExistence type="predicted"/>
<reference evidence="3 4" key="1">
    <citation type="journal article" date="2016" name="BMC Genomics">
        <title>Comparative genomic and transcriptomic analyses of the Fuzhuan brick tea-fermentation fungus Aspergillus cristatus.</title>
        <authorList>
            <person name="Ge Y."/>
            <person name="Wang Y."/>
            <person name="Liu Y."/>
            <person name="Tan Y."/>
            <person name="Ren X."/>
            <person name="Zhang X."/>
            <person name="Hyde K.D."/>
            <person name="Liu Y."/>
            <person name="Liu Z."/>
        </authorList>
    </citation>
    <scope>NUCLEOTIDE SEQUENCE [LARGE SCALE GENOMIC DNA]</scope>
    <source>
        <strain evidence="3 4">GZAAS20.1005</strain>
    </source>
</reference>
<organism evidence="3 4">
    <name type="scientific">Aspergillus cristatus</name>
    <name type="common">Chinese Fuzhuan brick tea-fermentation fungus</name>
    <name type="synonym">Eurotium cristatum</name>
    <dbReference type="NCBI Taxonomy" id="573508"/>
    <lineage>
        <taxon>Eukaryota</taxon>
        <taxon>Fungi</taxon>
        <taxon>Dikarya</taxon>
        <taxon>Ascomycota</taxon>
        <taxon>Pezizomycotina</taxon>
        <taxon>Eurotiomycetes</taxon>
        <taxon>Eurotiomycetidae</taxon>
        <taxon>Eurotiales</taxon>
        <taxon>Aspergillaceae</taxon>
        <taxon>Aspergillus</taxon>
        <taxon>Aspergillus subgen. Aspergillus</taxon>
    </lineage>
</organism>
<feature type="chain" id="PRO_5009123797" evidence="2">
    <location>
        <begin position="24"/>
        <end position="109"/>
    </location>
</feature>
<keyword evidence="1" id="KW-1133">Transmembrane helix</keyword>
<evidence type="ECO:0000256" key="1">
    <source>
        <dbReference type="SAM" id="Phobius"/>
    </source>
</evidence>
<dbReference type="Proteomes" id="UP000094569">
    <property type="component" value="Unassembled WGS sequence"/>
</dbReference>
<dbReference type="VEuPathDB" id="FungiDB:SI65_02868"/>
<evidence type="ECO:0000313" key="4">
    <source>
        <dbReference type="Proteomes" id="UP000094569"/>
    </source>
</evidence>
<sequence>MANPLSLLFSLCFSLLLILHLKASPISYYTIKMTEAARINVELTWQEMWFLVIGLFFYRMINLGYDIDTVGFVPFYSDTYKMLVCCTLALTCGGSDSREPSSWGPGQPA</sequence>
<accession>A0A1E3BM35</accession>
<dbReference type="AlphaFoldDB" id="A0A1E3BM35"/>
<evidence type="ECO:0000313" key="3">
    <source>
        <dbReference type="EMBL" id="ODM22024.1"/>
    </source>
</evidence>
<keyword evidence="2" id="KW-0732">Signal</keyword>
<keyword evidence="4" id="KW-1185">Reference proteome</keyword>
<keyword evidence="1" id="KW-0472">Membrane</keyword>
<keyword evidence="1" id="KW-0812">Transmembrane</keyword>
<dbReference type="EMBL" id="JXNT01000002">
    <property type="protein sequence ID" value="ODM22024.1"/>
    <property type="molecule type" value="Genomic_DNA"/>
</dbReference>
<feature type="transmembrane region" description="Helical" evidence="1">
    <location>
        <begin position="47"/>
        <end position="65"/>
    </location>
</feature>
<evidence type="ECO:0000256" key="2">
    <source>
        <dbReference type="SAM" id="SignalP"/>
    </source>
</evidence>
<comment type="caution">
    <text evidence="3">The sequence shown here is derived from an EMBL/GenBank/DDBJ whole genome shotgun (WGS) entry which is preliminary data.</text>
</comment>